<reference evidence="1" key="1">
    <citation type="submission" date="2018-10" db="EMBL/GenBank/DDBJ databases">
        <title>Effector identification in a new, highly contiguous assembly of the strawberry crown rot pathogen Phytophthora cactorum.</title>
        <authorList>
            <person name="Armitage A.D."/>
            <person name="Nellist C.F."/>
            <person name="Bates H."/>
            <person name="Vickerstaff R.J."/>
            <person name="Harrison R.J."/>
        </authorList>
    </citation>
    <scope>NUCLEOTIDE SEQUENCE</scope>
    <source>
        <strain evidence="1">15-7</strain>
        <strain evidence="2">4032</strain>
        <strain evidence="3">4040</strain>
        <strain evidence="4">P421</strain>
    </source>
</reference>
<dbReference type="Proteomes" id="UP000760860">
    <property type="component" value="Unassembled WGS sequence"/>
</dbReference>
<evidence type="ECO:0000313" key="1">
    <source>
        <dbReference type="EMBL" id="KAG2824449.1"/>
    </source>
</evidence>
<comment type="caution">
    <text evidence="1">The sequence shown here is derived from an EMBL/GenBank/DDBJ whole genome shotgun (WGS) entry which is preliminary data.</text>
</comment>
<organism evidence="1 5">
    <name type="scientific">Phytophthora cactorum</name>
    <dbReference type="NCBI Taxonomy" id="29920"/>
    <lineage>
        <taxon>Eukaryota</taxon>
        <taxon>Sar</taxon>
        <taxon>Stramenopiles</taxon>
        <taxon>Oomycota</taxon>
        <taxon>Peronosporomycetes</taxon>
        <taxon>Peronosporales</taxon>
        <taxon>Peronosporaceae</taxon>
        <taxon>Phytophthora</taxon>
    </lineage>
</organism>
<evidence type="ECO:0000313" key="2">
    <source>
        <dbReference type="EMBL" id="KAG2882592.1"/>
    </source>
</evidence>
<dbReference type="VEuPathDB" id="FungiDB:PC110_g15853"/>
<dbReference type="EMBL" id="RCMV01001738">
    <property type="protein sequence ID" value="KAG3207290.1"/>
    <property type="molecule type" value="Genomic_DNA"/>
</dbReference>
<dbReference type="Proteomes" id="UP000736787">
    <property type="component" value="Unassembled WGS sequence"/>
</dbReference>
<sequence length="79" mass="8199">MVVTACSTLDGDSGGGCARYGSAEVSPPALSEVELSDLEQAWLGSSTATVFLVVTPDQQHVLGTTPERQPQVLVVTPQL</sequence>
<name>A0A8T0XYE3_9STRA</name>
<dbReference type="EMBL" id="RCMG01001557">
    <property type="protein sequence ID" value="KAG2824449.1"/>
    <property type="molecule type" value="Genomic_DNA"/>
</dbReference>
<evidence type="ECO:0000313" key="3">
    <source>
        <dbReference type="EMBL" id="KAG2890639.1"/>
    </source>
</evidence>
<protein>
    <submittedName>
        <fullName evidence="1">Uncharacterized protein</fullName>
    </submittedName>
</protein>
<dbReference type="AlphaFoldDB" id="A0A8T0XYE3"/>
<gene>
    <name evidence="1" type="ORF">PC113_g22035</name>
    <name evidence="2" type="ORF">PC115_g21904</name>
    <name evidence="3" type="ORF">PC117_g24425</name>
    <name evidence="4" type="ORF">PC129_g21495</name>
</gene>
<dbReference type="Proteomes" id="UP000735874">
    <property type="component" value="Unassembled WGS sequence"/>
</dbReference>
<accession>A0A8T0XYE3</accession>
<evidence type="ECO:0000313" key="5">
    <source>
        <dbReference type="Proteomes" id="UP000735874"/>
    </source>
</evidence>
<dbReference type="Proteomes" id="UP000774804">
    <property type="component" value="Unassembled WGS sequence"/>
</dbReference>
<dbReference type="EMBL" id="RCMI01001650">
    <property type="protein sequence ID" value="KAG2882592.1"/>
    <property type="molecule type" value="Genomic_DNA"/>
</dbReference>
<proteinExistence type="predicted"/>
<dbReference type="EMBL" id="RCMK01001638">
    <property type="protein sequence ID" value="KAG2890639.1"/>
    <property type="molecule type" value="Genomic_DNA"/>
</dbReference>
<evidence type="ECO:0000313" key="4">
    <source>
        <dbReference type="EMBL" id="KAG3207290.1"/>
    </source>
</evidence>